<evidence type="ECO:0000256" key="2">
    <source>
        <dbReference type="ARBA" id="ARBA00022603"/>
    </source>
</evidence>
<dbReference type="KEGG" id="lfp:Y981_04560"/>
<accession>A0A059XTE5</accession>
<feature type="domain" description="Type II methyltransferase M.TaqI-like" evidence="8">
    <location>
        <begin position="87"/>
        <end position="259"/>
    </location>
</feature>
<evidence type="ECO:0000256" key="3">
    <source>
        <dbReference type="ARBA" id="ARBA00022679"/>
    </source>
</evidence>
<keyword evidence="2" id="KW-0489">Methyltransferase</keyword>
<dbReference type="PROSITE" id="PS00092">
    <property type="entry name" value="N6_MTASE"/>
    <property type="match status" value="1"/>
</dbReference>
<evidence type="ECO:0000259" key="8">
    <source>
        <dbReference type="Pfam" id="PF07669"/>
    </source>
</evidence>
<dbReference type="GO" id="GO:0032259">
    <property type="term" value="P:methylation"/>
    <property type="evidence" value="ECO:0007669"/>
    <property type="project" value="UniProtKB-KW"/>
</dbReference>
<dbReference type="HOGENOM" id="CLU_024181_1_0_0"/>
<dbReference type="EC" id="2.1.1.72" evidence="1"/>
<dbReference type="EMBL" id="CP007243">
    <property type="protein sequence ID" value="AIA30310.1"/>
    <property type="molecule type" value="Genomic_DNA"/>
</dbReference>
<dbReference type="InterPro" id="IPR002052">
    <property type="entry name" value="DNA_methylase_N6_adenine_CS"/>
</dbReference>
<dbReference type="AlphaFoldDB" id="A0A059XTE5"/>
<dbReference type="Proteomes" id="UP000027059">
    <property type="component" value="Chromosome"/>
</dbReference>
<evidence type="ECO:0000256" key="5">
    <source>
        <dbReference type="ARBA" id="ARBA00022747"/>
    </source>
</evidence>
<reference evidence="9 10" key="2">
    <citation type="journal article" date="2015" name="Biomed. Res. Int.">
        <title>Effects of Arsenite Resistance on the Growth and Functional Gene Expression of Leptospirillum ferriphilum and Acidithiobacillus thiooxidans in Pure Culture and Coculture.</title>
        <authorList>
            <person name="Jiang H."/>
            <person name="Liang Y."/>
            <person name="Yin H."/>
            <person name="Xiao Y."/>
            <person name="Guo X."/>
            <person name="Xu Y."/>
            <person name="Hu Q."/>
            <person name="Liu H."/>
            <person name="Liu X."/>
        </authorList>
    </citation>
    <scope>NUCLEOTIDE SEQUENCE [LARGE SCALE GENOMIC DNA]</scope>
    <source>
        <strain evidence="9 10">YSK</strain>
    </source>
</reference>
<sequence>MLKPEYNPDVLSCIANLSSDEVFTPPQVVNKVLDLLPKSLWKDKNAKFLEPGCKSGVFLREIAKRLLVGLEEAIPDRQSRINHIFMNQLYGLAITELTALLSRRSVYCSKTAVGKYSVCDGFSDPEGNIRFNRIKHTWEGGRCTFCGAAEASYARGDELETHAYEFIHDANPEGVFKMKFDVIIGNPPYQLGADGGTRDIPIYNKFVEQAKKLNPRFLSMIIPSRWMASGLGLSEFRRSMLEDRRIRKLVDYEKMGDVFPGVDFEGGVCYFLWDRDNEGDCAVTTVTGDEVVGPVTRDLSEFDIFVRDSRALKILHKVLEVGEKSIIDILSVDKEFGWTSNFDGYHSDRRANDVALYYYQKGKRLVGWIDRKDITKSPHLIDTWKVMVPQAYGERGTRPAMVLGPSFVVASPSVCTQTYLFFYLDSEGKAASLNSYLRTKFFRFLVSLRKITQHATRSTYTWVPTQKWDRIWTDDKLYNKYGLGKDDVDFIESRIRNLAEE</sequence>
<dbReference type="RefSeq" id="WP_038504970.1">
    <property type="nucleotide sequence ID" value="NZ_CP007243.1"/>
</dbReference>
<gene>
    <name evidence="9" type="ORF">Y981_04560</name>
</gene>
<evidence type="ECO:0000256" key="1">
    <source>
        <dbReference type="ARBA" id="ARBA00011900"/>
    </source>
</evidence>
<keyword evidence="9" id="KW-0540">Nuclease</keyword>
<dbReference type="GO" id="GO:0003677">
    <property type="term" value="F:DNA binding"/>
    <property type="evidence" value="ECO:0007669"/>
    <property type="project" value="UniProtKB-KW"/>
</dbReference>
<comment type="catalytic activity">
    <reaction evidence="7">
        <text>a 2'-deoxyadenosine in DNA + S-adenosyl-L-methionine = an N(6)-methyl-2'-deoxyadenosine in DNA + S-adenosyl-L-homocysteine + H(+)</text>
        <dbReference type="Rhea" id="RHEA:15197"/>
        <dbReference type="Rhea" id="RHEA-COMP:12418"/>
        <dbReference type="Rhea" id="RHEA-COMP:12419"/>
        <dbReference type="ChEBI" id="CHEBI:15378"/>
        <dbReference type="ChEBI" id="CHEBI:57856"/>
        <dbReference type="ChEBI" id="CHEBI:59789"/>
        <dbReference type="ChEBI" id="CHEBI:90615"/>
        <dbReference type="ChEBI" id="CHEBI:90616"/>
        <dbReference type="EC" id="2.1.1.72"/>
    </reaction>
</comment>
<keyword evidence="4" id="KW-0949">S-adenosyl-L-methionine</keyword>
<dbReference type="Pfam" id="PF07669">
    <property type="entry name" value="Eco57I"/>
    <property type="match status" value="1"/>
</dbReference>
<protein>
    <recommendedName>
        <fullName evidence="1">site-specific DNA-methyltransferase (adenine-specific)</fullName>
        <ecNumber evidence="1">2.1.1.72</ecNumber>
    </recommendedName>
</protein>
<evidence type="ECO:0000313" key="9">
    <source>
        <dbReference type="EMBL" id="AIA30310.1"/>
    </source>
</evidence>
<dbReference type="InterPro" id="IPR011639">
    <property type="entry name" value="MethylTrfase_TaqI-like_dom"/>
</dbReference>
<dbReference type="Gene3D" id="3.40.50.150">
    <property type="entry name" value="Vaccinia Virus protein VP39"/>
    <property type="match status" value="1"/>
</dbReference>
<evidence type="ECO:0000256" key="6">
    <source>
        <dbReference type="ARBA" id="ARBA00023125"/>
    </source>
</evidence>
<dbReference type="OrthoDB" id="9813673at2"/>
<dbReference type="REBASE" id="87692">
    <property type="entry name" value="LfeYSKORF4556P"/>
</dbReference>
<organism evidence="9 10">
    <name type="scientific">Leptospirillum ferriphilum YSK</name>
    <dbReference type="NCBI Taxonomy" id="1441628"/>
    <lineage>
        <taxon>Bacteria</taxon>
        <taxon>Pseudomonadati</taxon>
        <taxon>Nitrospirota</taxon>
        <taxon>Nitrospiria</taxon>
        <taxon>Nitrospirales</taxon>
        <taxon>Nitrospiraceae</taxon>
        <taxon>Leptospirillum</taxon>
    </lineage>
</organism>
<evidence type="ECO:0000256" key="4">
    <source>
        <dbReference type="ARBA" id="ARBA00022691"/>
    </source>
</evidence>
<dbReference type="GO" id="GO:0009007">
    <property type="term" value="F:site-specific DNA-methyltransferase (adenine-specific) activity"/>
    <property type="evidence" value="ECO:0007669"/>
    <property type="project" value="UniProtKB-EC"/>
</dbReference>
<keyword evidence="9" id="KW-0255">Endonuclease</keyword>
<dbReference type="PRINTS" id="PR00507">
    <property type="entry name" value="N12N6MTFRASE"/>
</dbReference>
<evidence type="ECO:0000313" key="10">
    <source>
        <dbReference type="Proteomes" id="UP000027059"/>
    </source>
</evidence>
<proteinExistence type="predicted"/>
<keyword evidence="9" id="KW-0378">Hydrolase</keyword>
<keyword evidence="3" id="KW-0808">Transferase</keyword>
<keyword evidence="5" id="KW-0680">Restriction system</keyword>
<dbReference type="InterPro" id="IPR050953">
    <property type="entry name" value="N4_N6_ade-DNA_methylase"/>
</dbReference>
<dbReference type="GO" id="GO:0009307">
    <property type="term" value="P:DNA restriction-modification system"/>
    <property type="evidence" value="ECO:0007669"/>
    <property type="project" value="UniProtKB-KW"/>
</dbReference>
<reference evidence="10" key="1">
    <citation type="submission" date="2014-02" db="EMBL/GenBank/DDBJ databases">
        <title>Complete genome sequence and comparative genomic analysis of the nitrogen-fixing bacterium Leptospirillum ferriphilum YSK.</title>
        <authorList>
            <person name="Guo X."/>
            <person name="Yin H."/>
            <person name="Liang Y."/>
            <person name="Hu Q."/>
            <person name="Ma L."/>
            <person name="Xiao Y."/>
            <person name="Zhang X."/>
            <person name="Qiu G."/>
            <person name="Liu X."/>
        </authorList>
    </citation>
    <scope>NUCLEOTIDE SEQUENCE [LARGE SCALE GENOMIC DNA]</scope>
    <source>
        <strain evidence="10">YSK</strain>
    </source>
</reference>
<dbReference type="SUPFAM" id="SSF53335">
    <property type="entry name" value="S-adenosyl-L-methionine-dependent methyltransferases"/>
    <property type="match status" value="1"/>
</dbReference>
<evidence type="ECO:0000256" key="7">
    <source>
        <dbReference type="ARBA" id="ARBA00047942"/>
    </source>
</evidence>
<keyword evidence="10" id="KW-1185">Reference proteome</keyword>
<dbReference type="GO" id="GO:0004519">
    <property type="term" value="F:endonuclease activity"/>
    <property type="evidence" value="ECO:0007669"/>
    <property type="project" value="UniProtKB-KW"/>
</dbReference>
<dbReference type="PANTHER" id="PTHR33841:SF6">
    <property type="entry name" value="TYPE II METHYLTRANSFERASE M.HINDII"/>
    <property type="match status" value="1"/>
</dbReference>
<keyword evidence="6" id="KW-0238">DNA-binding</keyword>
<dbReference type="PANTHER" id="PTHR33841">
    <property type="entry name" value="DNA METHYLTRANSFERASE YEEA-RELATED"/>
    <property type="match status" value="1"/>
</dbReference>
<name>A0A059XTE5_9BACT</name>
<dbReference type="InterPro" id="IPR029063">
    <property type="entry name" value="SAM-dependent_MTases_sf"/>
</dbReference>